<evidence type="ECO:0000259" key="2">
    <source>
        <dbReference type="Pfam" id="PF13302"/>
    </source>
</evidence>
<dbReference type="Pfam" id="PF13302">
    <property type="entry name" value="Acetyltransf_3"/>
    <property type="match status" value="1"/>
</dbReference>
<dbReference type="InterPro" id="IPR016181">
    <property type="entry name" value="Acyl_CoA_acyltransferase"/>
</dbReference>
<dbReference type="Proteomes" id="UP000199546">
    <property type="component" value="Unassembled WGS sequence"/>
</dbReference>
<gene>
    <name evidence="3" type="ORF">SAMN05660657_00852</name>
</gene>
<proteinExistence type="predicted"/>
<accession>A0A1I6Y2P3</accession>
<evidence type="ECO:0000313" key="3">
    <source>
        <dbReference type="EMBL" id="SFT44788.1"/>
    </source>
</evidence>
<dbReference type="RefSeq" id="WP_093578161.1">
    <property type="nucleotide sequence ID" value="NZ_FPBA01000002.1"/>
</dbReference>
<reference evidence="4" key="1">
    <citation type="submission" date="2016-10" db="EMBL/GenBank/DDBJ databases">
        <authorList>
            <person name="Varghese N."/>
            <person name="Submissions S."/>
        </authorList>
    </citation>
    <scope>NUCLEOTIDE SEQUENCE [LARGE SCALE GENOMIC DNA]</scope>
    <source>
        <strain evidence="4">DSM 46136</strain>
    </source>
</reference>
<dbReference type="OrthoDB" id="4403558at2"/>
<keyword evidence="3" id="KW-0808">Transferase</keyword>
<dbReference type="AlphaFoldDB" id="A0A1I6Y2P3"/>
<keyword evidence="4" id="KW-1185">Reference proteome</keyword>
<sequence length="169" mass="17687">MRWPAADLVETPRLRLEPMTVAHADDLHPVLADPALYRFTGGSPPTPDEQRARSARQAVGASHDGTQGWLTWVLRLRDTGAVAGFVQATLTRDGDVLTADLAWVVGTAGQGGGLATEAAVAVVARLRAQGVARFGAWISPDHAASAAVARRCGLTSTAEVADGEVRWAG</sequence>
<dbReference type="Gene3D" id="3.40.630.30">
    <property type="match status" value="1"/>
</dbReference>
<protein>
    <submittedName>
        <fullName evidence="3">Protein N-acetyltransferase, RimJ/RimL family</fullName>
    </submittedName>
</protein>
<feature type="domain" description="N-acetyltransferase" evidence="2">
    <location>
        <begin position="13"/>
        <end position="155"/>
    </location>
</feature>
<dbReference type="InterPro" id="IPR000182">
    <property type="entry name" value="GNAT_dom"/>
</dbReference>
<dbReference type="GO" id="GO:0016747">
    <property type="term" value="F:acyltransferase activity, transferring groups other than amino-acyl groups"/>
    <property type="evidence" value="ECO:0007669"/>
    <property type="project" value="InterPro"/>
</dbReference>
<feature type="region of interest" description="Disordered" evidence="1">
    <location>
        <begin position="39"/>
        <end position="60"/>
    </location>
</feature>
<name>A0A1I6Y2P3_9ACTN</name>
<dbReference type="EMBL" id="FPBA01000002">
    <property type="protein sequence ID" value="SFT44788.1"/>
    <property type="molecule type" value="Genomic_DNA"/>
</dbReference>
<dbReference type="STRING" id="1296565.SAMN05660657_00852"/>
<dbReference type="PANTHER" id="PTHR43792">
    <property type="entry name" value="GNAT FAMILY, PUTATIVE (AFU_ORTHOLOGUE AFUA_3G00765)-RELATED-RELATED"/>
    <property type="match status" value="1"/>
</dbReference>
<evidence type="ECO:0000256" key="1">
    <source>
        <dbReference type="SAM" id="MobiDB-lite"/>
    </source>
</evidence>
<evidence type="ECO:0000313" key="4">
    <source>
        <dbReference type="Proteomes" id="UP000199546"/>
    </source>
</evidence>
<dbReference type="SUPFAM" id="SSF55729">
    <property type="entry name" value="Acyl-CoA N-acyltransferases (Nat)"/>
    <property type="match status" value="1"/>
</dbReference>
<organism evidence="3 4">
    <name type="scientific">Geodermatophilus amargosae</name>
    <dbReference type="NCBI Taxonomy" id="1296565"/>
    <lineage>
        <taxon>Bacteria</taxon>
        <taxon>Bacillati</taxon>
        <taxon>Actinomycetota</taxon>
        <taxon>Actinomycetes</taxon>
        <taxon>Geodermatophilales</taxon>
        <taxon>Geodermatophilaceae</taxon>
        <taxon>Geodermatophilus</taxon>
    </lineage>
</organism>
<dbReference type="PANTHER" id="PTHR43792:SF1">
    <property type="entry name" value="N-ACETYLTRANSFERASE DOMAIN-CONTAINING PROTEIN"/>
    <property type="match status" value="1"/>
</dbReference>
<dbReference type="InterPro" id="IPR051531">
    <property type="entry name" value="N-acetyltransferase"/>
</dbReference>